<proteinExistence type="inferred from homology"/>
<dbReference type="InterPro" id="IPR004391">
    <property type="entry name" value="Glu_race"/>
</dbReference>
<reference evidence="8" key="2">
    <citation type="journal article" date="2021" name="PeerJ">
        <title>Extensive microbial diversity within the chicken gut microbiome revealed by metagenomics and culture.</title>
        <authorList>
            <person name="Gilroy R."/>
            <person name="Ravi A."/>
            <person name="Getino M."/>
            <person name="Pursley I."/>
            <person name="Horton D.L."/>
            <person name="Alikhan N.F."/>
            <person name="Baker D."/>
            <person name="Gharbi K."/>
            <person name="Hall N."/>
            <person name="Watson M."/>
            <person name="Adriaenssens E.M."/>
            <person name="Foster-Nyarko E."/>
            <person name="Jarju S."/>
            <person name="Secka A."/>
            <person name="Antonio M."/>
            <person name="Oren A."/>
            <person name="Chaudhuri R.R."/>
            <person name="La Ragione R."/>
            <person name="Hildebrand F."/>
            <person name="Pallen M.J."/>
        </authorList>
    </citation>
    <scope>NUCLEOTIDE SEQUENCE</scope>
    <source>
        <strain evidence="8">CHK181-108</strain>
    </source>
</reference>
<dbReference type="EMBL" id="DVLU01000100">
    <property type="protein sequence ID" value="HIT86080.1"/>
    <property type="molecule type" value="Genomic_DNA"/>
</dbReference>
<feature type="active site" description="Proton donor/acceptor" evidence="7">
    <location>
        <position position="73"/>
    </location>
</feature>
<dbReference type="SUPFAM" id="SSF53681">
    <property type="entry name" value="Aspartate/glutamate racemase"/>
    <property type="match status" value="2"/>
</dbReference>
<comment type="catalytic activity">
    <reaction evidence="1 7">
        <text>L-glutamate = D-glutamate</text>
        <dbReference type="Rhea" id="RHEA:12813"/>
        <dbReference type="ChEBI" id="CHEBI:29985"/>
        <dbReference type="ChEBI" id="CHEBI:29986"/>
        <dbReference type="EC" id="5.1.1.3"/>
    </reaction>
</comment>
<comment type="function">
    <text evidence="7">Provides the (R)-glutamate required for cell wall biosynthesis.</text>
</comment>
<dbReference type="InterPro" id="IPR033134">
    <property type="entry name" value="Asp/Glu_racemase_AS_2"/>
</dbReference>
<evidence type="ECO:0000256" key="3">
    <source>
        <dbReference type="ARBA" id="ARBA00022960"/>
    </source>
</evidence>
<dbReference type="Proteomes" id="UP000824165">
    <property type="component" value="Unassembled WGS sequence"/>
</dbReference>
<evidence type="ECO:0000256" key="2">
    <source>
        <dbReference type="ARBA" id="ARBA00013090"/>
    </source>
</evidence>
<dbReference type="PANTHER" id="PTHR21198:SF2">
    <property type="entry name" value="GLUTAMATE RACEMASE"/>
    <property type="match status" value="1"/>
</dbReference>
<evidence type="ECO:0000313" key="8">
    <source>
        <dbReference type="EMBL" id="HIT86080.1"/>
    </source>
</evidence>
<dbReference type="InterPro" id="IPR015942">
    <property type="entry name" value="Asp/Glu/hydantoin_racemase"/>
</dbReference>
<evidence type="ECO:0000256" key="7">
    <source>
        <dbReference type="HAMAP-Rule" id="MF_00258"/>
    </source>
</evidence>
<dbReference type="PANTHER" id="PTHR21198">
    <property type="entry name" value="GLUTAMATE RACEMASE"/>
    <property type="match status" value="1"/>
</dbReference>
<dbReference type="AlphaFoldDB" id="A0A9D1H3X3"/>
<dbReference type="Gene3D" id="3.40.50.1860">
    <property type="match status" value="2"/>
</dbReference>
<keyword evidence="3 7" id="KW-0133">Cell shape</keyword>
<dbReference type="NCBIfam" id="TIGR00067">
    <property type="entry name" value="glut_race"/>
    <property type="match status" value="1"/>
</dbReference>
<keyword evidence="4 7" id="KW-0573">Peptidoglycan synthesis</keyword>
<comment type="pathway">
    <text evidence="7">Cell wall biogenesis; peptidoglycan biosynthesis.</text>
</comment>
<keyword evidence="6 7" id="KW-0961">Cell wall biogenesis/degradation</keyword>
<evidence type="ECO:0000256" key="4">
    <source>
        <dbReference type="ARBA" id="ARBA00022984"/>
    </source>
</evidence>
<protein>
    <recommendedName>
        <fullName evidence="2 7">Glutamate racemase</fullName>
        <ecNumber evidence="2 7">5.1.1.3</ecNumber>
    </recommendedName>
</protein>
<dbReference type="GO" id="GO:0008360">
    <property type="term" value="P:regulation of cell shape"/>
    <property type="evidence" value="ECO:0007669"/>
    <property type="project" value="UniProtKB-KW"/>
</dbReference>
<gene>
    <name evidence="7" type="primary">murI</name>
    <name evidence="8" type="ORF">IAA60_09305</name>
</gene>
<dbReference type="InterPro" id="IPR001920">
    <property type="entry name" value="Asp/Glu_race"/>
</dbReference>
<organism evidence="8 9">
    <name type="scientific">Candidatus Ornithomonoglobus intestinigallinarum</name>
    <dbReference type="NCBI Taxonomy" id="2840894"/>
    <lineage>
        <taxon>Bacteria</taxon>
        <taxon>Bacillati</taxon>
        <taxon>Bacillota</taxon>
        <taxon>Clostridia</taxon>
        <taxon>Candidatus Ornithomonoglobus</taxon>
    </lineage>
</organism>
<feature type="active site" description="Proton donor/acceptor" evidence="7">
    <location>
        <position position="184"/>
    </location>
</feature>
<sequence length="269" mass="29680">MDNRRIGVFDSGLGGLTAVKQIMKSLPNESIIYFGDTGRVPYGTRSEETILKYTRNDIRFLKSFDVKMIIIACGTASSVALPAVKSEFDVPIVGVVGATVYAAVRATKNGKIGIIGTPGTIKSGSYERLIREYDEHMQTFTRACPLFVPLVENGHFDTPVTRLVIEEYLKEIRAAGVDTLILGCTHYPLLKKAIGEYMGADVKLIDPGKEVAVYLKKKFDDGGLHGDKTDDDQYRYFVSDNVAGFEELGSIFLETKINGQVSKVDIEKY</sequence>
<dbReference type="Pfam" id="PF01177">
    <property type="entry name" value="Asp_Glu_race"/>
    <property type="match status" value="1"/>
</dbReference>
<dbReference type="EC" id="5.1.1.3" evidence="2 7"/>
<dbReference type="PROSITE" id="PS00924">
    <property type="entry name" value="ASP_GLU_RACEMASE_2"/>
    <property type="match status" value="1"/>
</dbReference>
<dbReference type="GO" id="GO:0071555">
    <property type="term" value="P:cell wall organization"/>
    <property type="evidence" value="ECO:0007669"/>
    <property type="project" value="UniProtKB-KW"/>
</dbReference>
<evidence type="ECO:0000256" key="6">
    <source>
        <dbReference type="ARBA" id="ARBA00023316"/>
    </source>
</evidence>
<dbReference type="GO" id="GO:0009252">
    <property type="term" value="P:peptidoglycan biosynthetic process"/>
    <property type="evidence" value="ECO:0007669"/>
    <property type="project" value="UniProtKB-UniRule"/>
</dbReference>
<feature type="binding site" evidence="7">
    <location>
        <begin position="185"/>
        <end position="186"/>
    </location>
    <ligand>
        <name>substrate</name>
    </ligand>
</feature>
<evidence type="ECO:0000256" key="5">
    <source>
        <dbReference type="ARBA" id="ARBA00023235"/>
    </source>
</evidence>
<name>A0A9D1H3X3_9FIRM</name>
<comment type="similarity">
    <text evidence="7">Belongs to the aspartate/glutamate racemases family.</text>
</comment>
<reference evidence="8" key="1">
    <citation type="submission" date="2020-10" db="EMBL/GenBank/DDBJ databases">
        <authorList>
            <person name="Gilroy R."/>
        </authorList>
    </citation>
    <scope>NUCLEOTIDE SEQUENCE</scope>
    <source>
        <strain evidence="8">CHK181-108</strain>
    </source>
</reference>
<evidence type="ECO:0000313" key="9">
    <source>
        <dbReference type="Proteomes" id="UP000824165"/>
    </source>
</evidence>
<feature type="binding site" evidence="7">
    <location>
        <begin position="42"/>
        <end position="43"/>
    </location>
    <ligand>
        <name>substrate</name>
    </ligand>
</feature>
<dbReference type="GO" id="GO:0008881">
    <property type="term" value="F:glutamate racemase activity"/>
    <property type="evidence" value="ECO:0007669"/>
    <property type="project" value="UniProtKB-UniRule"/>
</dbReference>
<dbReference type="FunFam" id="3.40.50.1860:FF:000001">
    <property type="entry name" value="Glutamate racemase"/>
    <property type="match status" value="1"/>
</dbReference>
<comment type="caution">
    <text evidence="8">The sequence shown here is derived from an EMBL/GenBank/DDBJ whole genome shotgun (WGS) entry which is preliminary data.</text>
</comment>
<evidence type="ECO:0000256" key="1">
    <source>
        <dbReference type="ARBA" id="ARBA00001602"/>
    </source>
</evidence>
<comment type="caution">
    <text evidence="7">Lacks conserved residue(s) required for the propagation of feature annotation.</text>
</comment>
<dbReference type="HAMAP" id="MF_00258">
    <property type="entry name" value="Glu_racemase"/>
    <property type="match status" value="1"/>
</dbReference>
<feature type="binding site" evidence="7">
    <location>
        <begin position="10"/>
        <end position="11"/>
    </location>
    <ligand>
        <name>substrate</name>
    </ligand>
</feature>
<accession>A0A9D1H3X3</accession>
<keyword evidence="5 7" id="KW-0413">Isomerase</keyword>